<gene>
    <name evidence="1" type="ORF">GCM10022381_39270</name>
</gene>
<proteinExistence type="predicted"/>
<keyword evidence="2" id="KW-1185">Reference proteome</keyword>
<evidence type="ECO:0000313" key="2">
    <source>
        <dbReference type="Proteomes" id="UP001501803"/>
    </source>
</evidence>
<protein>
    <submittedName>
        <fullName evidence="1">Uncharacterized protein</fullName>
    </submittedName>
</protein>
<name>A0ABP7L2C7_9MICO</name>
<reference evidence="2" key="1">
    <citation type="journal article" date="2019" name="Int. J. Syst. Evol. Microbiol.">
        <title>The Global Catalogue of Microorganisms (GCM) 10K type strain sequencing project: providing services to taxonomists for standard genome sequencing and annotation.</title>
        <authorList>
            <consortium name="The Broad Institute Genomics Platform"/>
            <consortium name="The Broad Institute Genome Sequencing Center for Infectious Disease"/>
            <person name="Wu L."/>
            <person name="Ma J."/>
        </authorList>
    </citation>
    <scope>NUCLEOTIDE SEQUENCE [LARGE SCALE GENOMIC DNA]</scope>
    <source>
        <strain evidence="2">JCM 17021</strain>
    </source>
</reference>
<dbReference type="Proteomes" id="UP001501803">
    <property type="component" value="Unassembled WGS sequence"/>
</dbReference>
<comment type="caution">
    <text evidence="1">The sequence shown here is derived from an EMBL/GenBank/DDBJ whole genome shotgun (WGS) entry which is preliminary data.</text>
</comment>
<dbReference type="EMBL" id="BAABCN010000017">
    <property type="protein sequence ID" value="GAA3893763.1"/>
    <property type="molecule type" value="Genomic_DNA"/>
</dbReference>
<evidence type="ECO:0000313" key="1">
    <source>
        <dbReference type="EMBL" id="GAA3893763.1"/>
    </source>
</evidence>
<organism evidence="1 2">
    <name type="scientific">Leifsonia kafniensis</name>
    <dbReference type="NCBI Taxonomy" id="475957"/>
    <lineage>
        <taxon>Bacteria</taxon>
        <taxon>Bacillati</taxon>
        <taxon>Actinomycetota</taxon>
        <taxon>Actinomycetes</taxon>
        <taxon>Micrococcales</taxon>
        <taxon>Microbacteriaceae</taxon>
        <taxon>Leifsonia</taxon>
    </lineage>
</organism>
<accession>A0ABP7L2C7</accession>
<sequence>MLAERIERELVGVADPHRQKMIVICGEFDSAEGTCHARKRVVLREGGL</sequence>